<dbReference type="InterPro" id="IPR018960">
    <property type="entry name" value="DUF1990"/>
</dbReference>
<evidence type="ECO:0000256" key="1">
    <source>
        <dbReference type="SAM" id="MobiDB-lite"/>
    </source>
</evidence>
<feature type="domain" description="DUF1990" evidence="2">
    <location>
        <begin position="61"/>
        <end position="137"/>
    </location>
</feature>
<gene>
    <name evidence="3" type="ORF">BW733_06670</name>
</gene>
<proteinExistence type="predicted"/>
<dbReference type="RefSeq" id="WP_077349030.1">
    <property type="nucleotide sequence ID" value="NZ_CP019607.1"/>
</dbReference>
<sequence length="143" mass="15709">MSQDLDRLMVRERIGDLRDFGPPPTGCWGRTCIARSASESTRPPPPGTGRAAGASAGSNFGPVLVTSAVRDDRTASSTYAALPGHPERGWERFTVERREDGTWIEVEAHPKPATWWSRLGGPATYAIQRWVTRRYVSAAKGDR</sequence>
<feature type="region of interest" description="Disordered" evidence="1">
    <location>
        <begin position="33"/>
        <end position="59"/>
    </location>
</feature>
<dbReference type="Proteomes" id="UP000188235">
    <property type="component" value="Chromosome"/>
</dbReference>
<keyword evidence="4" id="KW-1185">Reference proteome</keyword>
<reference evidence="3 4" key="1">
    <citation type="journal article" date="2008" name="Int. J. Syst. Evol. Microbiol.">
        <title>Tessaracoccus flavescens sp. nov., isolated from marine sediment.</title>
        <authorList>
            <person name="Lee D.W."/>
            <person name="Lee S.D."/>
        </authorList>
    </citation>
    <scope>NUCLEOTIDE SEQUENCE [LARGE SCALE GENOMIC DNA]</scope>
    <source>
        <strain evidence="3 4">SST-39T</strain>
    </source>
</reference>
<protein>
    <recommendedName>
        <fullName evidence="2">DUF1990 domain-containing protein</fullName>
    </recommendedName>
</protein>
<dbReference type="STRING" id="399497.BW733_06670"/>
<evidence type="ECO:0000259" key="2">
    <source>
        <dbReference type="Pfam" id="PF09348"/>
    </source>
</evidence>
<dbReference type="KEGG" id="tfa:BW733_06670"/>
<feature type="compositionally biased region" description="Low complexity" evidence="1">
    <location>
        <begin position="48"/>
        <end position="58"/>
    </location>
</feature>
<evidence type="ECO:0000313" key="3">
    <source>
        <dbReference type="EMBL" id="AQP50564.1"/>
    </source>
</evidence>
<dbReference type="Pfam" id="PF09348">
    <property type="entry name" value="DUF1990"/>
    <property type="match status" value="1"/>
</dbReference>
<dbReference type="AlphaFoldDB" id="A0A1Q2CWW0"/>
<name>A0A1Q2CWW0_9ACTN</name>
<evidence type="ECO:0000313" key="4">
    <source>
        <dbReference type="Proteomes" id="UP000188235"/>
    </source>
</evidence>
<dbReference type="EMBL" id="CP019607">
    <property type="protein sequence ID" value="AQP50564.1"/>
    <property type="molecule type" value="Genomic_DNA"/>
</dbReference>
<accession>A0A1Q2CWW0</accession>
<dbReference type="OrthoDB" id="120660at2"/>
<organism evidence="3 4">
    <name type="scientific">Tessaracoccus flavescens</name>
    <dbReference type="NCBI Taxonomy" id="399497"/>
    <lineage>
        <taxon>Bacteria</taxon>
        <taxon>Bacillati</taxon>
        <taxon>Actinomycetota</taxon>
        <taxon>Actinomycetes</taxon>
        <taxon>Propionibacteriales</taxon>
        <taxon>Propionibacteriaceae</taxon>
        <taxon>Tessaracoccus</taxon>
    </lineage>
</organism>